<organism evidence="3 4">
    <name type="scientific">Paramecium octaurelia</name>
    <dbReference type="NCBI Taxonomy" id="43137"/>
    <lineage>
        <taxon>Eukaryota</taxon>
        <taxon>Sar</taxon>
        <taxon>Alveolata</taxon>
        <taxon>Ciliophora</taxon>
        <taxon>Intramacronucleata</taxon>
        <taxon>Oligohymenophorea</taxon>
        <taxon>Peniculida</taxon>
        <taxon>Parameciidae</taxon>
        <taxon>Paramecium</taxon>
    </lineage>
</organism>
<evidence type="ECO:0000313" key="3">
    <source>
        <dbReference type="EMBL" id="CAD8150698.1"/>
    </source>
</evidence>
<keyword evidence="1" id="KW-0175">Coiled coil</keyword>
<comment type="caution">
    <text evidence="3">The sequence shown here is derived from an EMBL/GenBank/DDBJ whole genome shotgun (WGS) entry which is preliminary data.</text>
</comment>
<feature type="coiled-coil region" evidence="1">
    <location>
        <begin position="1068"/>
        <end position="1095"/>
    </location>
</feature>
<evidence type="ECO:0000256" key="2">
    <source>
        <dbReference type="SAM" id="SignalP"/>
    </source>
</evidence>
<dbReference type="OrthoDB" id="311288at2759"/>
<protein>
    <recommendedName>
        <fullName evidence="5">Transmembrane protein</fullName>
    </recommendedName>
</protein>
<sequence>MNIIILIIYLIQTSFSELLNIRECQEQLLYPKFCIESTKHSPCIFHERLKFCLPIQDTNKGCSNNLNEKACINQLSDQYGKECQCIFNLRCQKASIIQLSNLGCFDKFNKHACMNVRNHRCQWDISCQYVSNEQIEFISCDQQYKMPVSPLVCSSIPKLECMNSGSLGGYKCVSIQEKDYQQLKCSELGLTELACRKIIAFEEKCIFSNNVCRQVQNNEIVNCNQKINKLACLSINNPNLNCYWMNHQCLEFKVSEENQEILSNVSVSASVCAKLQDSYKFDTEKYQCVLIPLENSQILDCNTIGLSKKGCLFIKNKNCSFYGGKCQELNEQDLKSYLCEMDLNEQACVNLETEFQYCKWNGSNCKRIFMNQDISCPLQNNNHLMKVNGNVCQAISKSDVLCKYDQKTNLCVISTNYDKCNTPFLNFFGCIGIQNHHQTCQWYQNKCRIITIQQNSTLCETLKNVNPYSCSQVYQSNSIGCYYDKDSYQCKSILIDSDSQLLNTISCKDLSLGINKVLCASITTPLTPCRWYQEQCSFVEYETIKSIPCQNHIYANYQVCAQIEYNKAKCFYSQQNKQCFELKTGDDVKACNSKGLNKYACSSIEEFCYFENFTCKDAKNNLNNILCQSSYPSKKACLAITTKGQFCKWSDKINQCIDVIVEENHKCETKEIQLVNHLVCASVINYVHQLVQVKDFKGYCHYNQEQNFCQVPPRETYQCTTKCCTEDVGINAHACIKFSNESDNCYFYDLRCQELTEDLVDINDPKQIKQYFNALNLPCSSVMKKYCHMIDWSETQRCFSYGDICIHFNTNYYPNIKELIELQNPVFNKFACLSVEGNSQENINFKYLTYDEGRKTCLLATKTQYKSCEDVKGNRNVCMSHTENLYCRWNADKLKCVTITKEELYEIQSCQLNQNKKACLENKHKNCSFDGKNDRCLNFRLDVINDEQLMVQSVCVQLEGVPYEFYQSKICSQAEIKVFPGCFQYNINNKACYKYSQGYCRWNSEFFFCYENEDEINTLSCSDNLNKVLCLVVTKEGCVWNEEKYQCQSNKEITYNNCENEQNELACLSIKECIYNQEEKKCKRLQENINCSDAKQNKDGCLLNTRGHKCQYTDGNCQQYQSDQTICDSEIDINIEVCMDIPQPCYFNIKTLKCENVKIETNTTCQSLFMQLPKSNTIADQEFKEGRYYNKIACSSISMDLELEYGGKQCLEGPNTQQCNYEKYCFWNSINYTCNVYELVNSAYDEYYHSETTEYLWKSENQNDNVIIVEDFEKQESKECFKQNNSTGEKLEQNNISICENVNKKCQADQNCKSFTHYEIPKNIEEAREQIIKAADKSDANSNCSQYCQPNNSCSQNNQGSSLHFTKNDLELKKVCQSFKFYVSHPLCSNFPNKITDCKNIYSKALCLQYIEENCYFDINQGGCRQLKGNEHKLPDCSAISNQCNTSNSKNAICQVKETLPKCQIVKIKTTQCQKVVNLKKIAFGQKCSEIMLAQPILCAKAQDKCRFDGIKCISTDPEPCECDKSYSEELCEKCKCYCQKESQVPQLNDDYSNQYYLCYEVTMFVANNQEMVCGQVDQACKFKDNKCEDATHSTCDELKNLIVSYQACVRCQGQAMKYNRSTYKCEPVSENIKECENLNKKGCLSYSKEVKCKWIASPRQNEKKFDFNCLKIDEIDKLDQLDCAILNEDACNKEQINLCWFDQETQLCVKYNPFKGECTSFMNNLTCIQSMIQSCVWEKKCQIASEQQQCEGLNKFGCLHLESQSCVWSDNNHKCESAIFNDQPKNCSDLNQSDISHMNGLTCTSINIQKPCILGQNYKCREIIEPMLYKCETIGLNQKACILNTQNKCAFIDQKCVPIDTDKVGCKDYLNQNACINQKQGCYFDDSCKKFEIENYDQLSKSSDKKYSPNFCKQFDMDSNFTKSLIYSQILGRCIDISQQNAFVSECGSIGINKFACLSKTQGLCQYIDLECKISKTKQFNECDPNLNWVACVNKNQKCKFVQSKCQPLSNESCVSLKQEKAIINQKVCTNTVDKPCKYDSNTLTCTDDIDQDEPCSALGLNQKGCIFNTKSSKCKFENNECKSDYQTTQTAQCTDKINERKCLSLKAQNCQFLPIDGCQINIQICNNNTCSSEFCFYDEVSKDCKQIKLNGDQLILPNLDSLNQQACLDIENSTTFWNDGCRYATEELLKTLECDDQLNKVACRNVKTESQYCLFQNESCRAYDKDLNNECEKIGDINNGIICSQIRNQDCKYDSSQQKCAIVDQEESKQLNCDEKALQFYNKQACEQDNNCIFIEKCIQKKDWDQKKEHCIIQKMPSFLNGGECKQKEKQISDSCQDITAMSGNLNACIQVEKFGEMCVFKDYKCQTIDENEENYNNCPNNINKNACLQQTKFNCFWNQTVHDNALESCEIFVKHDESDCENNLSFKACLSISKEGTYCQWKHGQCQKIQENELDFKELSIKRFVNSNTCHLIKNVAVSYDEIVYTCVQIKSTDYLSCSPPIPGMNYLACLLVKRQNQLCTWNHQKKVCYNNQEANFKNQVQNCQIQGINPIYCSQRKVKGPCGGIEEGCDQVDLNLAKCNQIGLNREACVNLKSQPCTWVEGLDDDIDHCEEKIPGKCEGNDVIVNALVCSMVAENEACSYDSQNHTCKRPDNDLTDCNVQGINSYGCVQIQNCYFKNLTCILFDSNSNISCRDANFANESVCSQIKDGTCKYNQLGFGCIESSFDDICSTPGINMHGCNQLDQCQWKDKKCQCKKVIMQQKDCFEHQDQENCNNSSKCYFDISQIEDSQRVCKEKYCGFEKVCNYQLESGKVCYQDINGKCNEANSCNQIINPQWDCSEYLFDNIPCISEDENRCVQFESCEKLNQIECSKYTRECVLLLSCVTKQCHHNRDKQSCINFNCTWIDYKCREQISCSEIKTEYYCSINYQNGMQCSWHNITENHINNQFCTFDGCNSLQKNIFCHGVQVLQSVCLQVYTNICLTCQQILDPCECMNHADHCQYDVKRQVCISLPCENYNELSCPQSRCQFNQQNKICIPQCQFNYNKKQCQQFEICTWDDLFTPPCYKVEIIEEIPESVYLTYGLILYPVLPFIAMLL</sequence>
<proteinExistence type="predicted"/>
<keyword evidence="4" id="KW-1185">Reference proteome</keyword>
<gene>
    <name evidence="3" type="ORF">POCTA_138.1.T0240074</name>
</gene>
<name>A0A8S1TFF8_PAROT</name>
<dbReference type="EMBL" id="CAJJDP010000024">
    <property type="protein sequence ID" value="CAD8150698.1"/>
    <property type="molecule type" value="Genomic_DNA"/>
</dbReference>
<feature type="signal peptide" evidence="2">
    <location>
        <begin position="1"/>
        <end position="16"/>
    </location>
</feature>
<dbReference type="Proteomes" id="UP000683925">
    <property type="component" value="Unassembled WGS sequence"/>
</dbReference>
<evidence type="ECO:0000313" key="4">
    <source>
        <dbReference type="Proteomes" id="UP000683925"/>
    </source>
</evidence>
<accession>A0A8S1TFF8</accession>
<reference evidence="3" key="1">
    <citation type="submission" date="2021-01" db="EMBL/GenBank/DDBJ databases">
        <authorList>
            <consortium name="Genoscope - CEA"/>
            <person name="William W."/>
        </authorList>
    </citation>
    <scope>NUCLEOTIDE SEQUENCE</scope>
</reference>
<dbReference type="OMA" id="GINAHAC"/>
<keyword evidence="2" id="KW-0732">Signal</keyword>
<feature type="chain" id="PRO_5035945846" description="Transmembrane protein" evidence="2">
    <location>
        <begin position="17"/>
        <end position="3101"/>
    </location>
</feature>
<evidence type="ECO:0008006" key="5">
    <source>
        <dbReference type="Google" id="ProtNLM"/>
    </source>
</evidence>
<evidence type="ECO:0000256" key="1">
    <source>
        <dbReference type="SAM" id="Coils"/>
    </source>
</evidence>